<dbReference type="GO" id="GO:0004497">
    <property type="term" value="F:monooxygenase activity"/>
    <property type="evidence" value="ECO:0007669"/>
    <property type="project" value="UniProtKB-KW"/>
</dbReference>
<sequence>MIAWAIQSLLVIGTAWIVLRSRRLFGKHPLDNIPGPAGGSFLAGHFDKLWDQSEQGWGYHKRIAAKYGCITKIRGPFGAKALFVYDPKSLHHIIIKDQHIYEETPGFLLGNNLIFGPGLLATLGEQHRKQRKMLNPVFSVAHMRDMIPTFYDVTHKLRDAFMAKVSKGPQEIDVSRWMSRAALELIGQSGLGYTFDSLTDNAQENNYSRNIKRFNDLVTCLNFARHYILPLVHDIGTPWLRRWAIEVVPWKNLKELRKVVDVMHRTAVDVIESKRKVLKDADPEATSKKIGRGKDIISTLLKANVAASEGDRISEEELVGQVSTLTFAAMDTTSNALSHTFHLLSQHPDVQDRLREEIRDAHQRCGTERLGYDALVSLPYLDAICRETLRLHPPIPTVIREPREDVVLPLSKPVHGHNGSKVTEVLVPKGTIIFLSLLSSNRNPDIWGPDSFEWKPERWMNRLPDSVSEAKIPGVYSHLMTFLGGGRACIGFNFSQLEMKVVLCALLDKFKFSLVKGKEIEWKMTGIVTPAVVGESGQQLPLVVSVAD</sequence>
<dbReference type="GO" id="GO:0005506">
    <property type="term" value="F:iron ion binding"/>
    <property type="evidence" value="ECO:0007669"/>
    <property type="project" value="InterPro"/>
</dbReference>
<dbReference type="InterPro" id="IPR036396">
    <property type="entry name" value="Cyt_P450_sf"/>
</dbReference>
<comment type="pathway">
    <text evidence="3">Secondary metabolite biosynthesis; terpenoid biosynthesis.</text>
</comment>
<keyword evidence="12" id="KW-0472">Membrane</keyword>
<dbReference type="PANTHER" id="PTHR24305">
    <property type="entry name" value="CYTOCHROME P450"/>
    <property type="match status" value="1"/>
</dbReference>
<protein>
    <submittedName>
        <fullName evidence="14">Cytochrome P450</fullName>
    </submittedName>
</protein>
<dbReference type="Gene3D" id="1.10.630.10">
    <property type="entry name" value="Cytochrome P450"/>
    <property type="match status" value="1"/>
</dbReference>
<keyword evidence="9" id="KW-0560">Oxidoreductase</keyword>
<dbReference type="PRINTS" id="PR00463">
    <property type="entry name" value="EP450I"/>
</dbReference>
<evidence type="ECO:0000256" key="8">
    <source>
        <dbReference type="ARBA" id="ARBA00022989"/>
    </source>
</evidence>
<dbReference type="GO" id="GO:0016020">
    <property type="term" value="C:membrane"/>
    <property type="evidence" value="ECO:0007669"/>
    <property type="project" value="UniProtKB-SubCell"/>
</dbReference>
<evidence type="ECO:0000256" key="3">
    <source>
        <dbReference type="ARBA" id="ARBA00004721"/>
    </source>
</evidence>
<evidence type="ECO:0000256" key="2">
    <source>
        <dbReference type="ARBA" id="ARBA00004370"/>
    </source>
</evidence>
<evidence type="ECO:0000313" key="15">
    <source>
        <dbReference type="Proteomes" id="UP000298030"/>
    </source>
</evidence>
<dbReference type="AlphaFoldDB" id="A0A4Y7U2V0"/>
<accession>A0A4Y7U2V0</accession>
<feature type="binding site" description="axial binding residue" evidence="13">
    <location>
        <position position="489"/>
    </location>
    <ligand>
        <name>heme</name>
        <dbReference type="ChEBI" id="CHEBI:30413"/>
    </ligand>
    <ligandPart>
        <name>Fe</name>
        <dbReference type="ChEBI" id="CHEBI:18248"/>
    </ligandPart>
</feature>
<evidence type="ECO:0000256" key="4">
    <source>
        <dbReference type="ARBA" id="ARBA00010617"/>
    </source>
</evidence>
<dbReference type="InterPro" id="IPR050121">
    <property type="entry name" value="Cytochrome_P450_monoxygenase"/>
</dbReference>
<evidence type="ECO:0000313" key="14">
    <source>
        <dbReference type="EMBL" id="TEB40169.1"/>
    </source>
</evidence>
<comment type="subcellular location">
    <subcellularLocation>
        <location evidence="2">Membrane</location>
    </subcellularLocation>
</comment>
<keyword evidence="5 13" id="KW-0349">Heme</keyword>
<keyword evidence="15" id="KW-1185">Reference proteome</keyword>
<keyword evidence="8" id="KW-1133">Transmembrane helix</keyword>
<dbReference type="OrthoDB" id="1470350at2759"/>
<reference evidence="14 15" key="1">
    <citation type="journal article" date="2019" name="Nat. Ecol. Evol.">
        <title>Megaphylogeny resolves global patterns of mushroom evolution.</title>
        <authorList>
            <person name="Varga T."/>
            <person name="Krizsan K."/>
            <person name="Foldi C."/>
            <person name="Dima B."/>
            <person name="Sanchez-Garcia M."/>
            <person name="Sanchez-Ramirez S."/>
            <person name="Szollosi G.J."/>
            <person name="Szarkandi J.G."/>
            <person name="Papp V."/>
            <person name="Albert L."/>
            <person name="Andreopoulos W."/>
            <person name="Angelini C."/>
            <person name="Antonin V."/>
            <person name="Barry K.W."/>
            <person name="Bougher N.L."/>
            <person name="Buchanan P."/>
            <person name="Buyck B."/>
            <person name="Bense V."/>
            <person name="Catcheside P."/>
            <person name="Chovatia M."/>
            <person name="Cooper J."/>
            <person name="Damon W."/>
            <person name="Desjardin D."/>
            <person name="Finy P."/>
            <person name="Geml J."/>
            <person name="Haridas S."/>
            <person name="Hughes K."/>
            <person name="Justo A."/>
            <person name="Karasinski D."/>
            <person name="Kautmanova I."/>
            <person name="Kiss B."/>
            <person name="Kocsube S."/>
            <person name="Kotiranta H."/>
            <person name="LaButti K.M."/>
            <person name="Lechner B.E."/>
            <person name="Liimatainen K."/>
            <person name="Lipzen A."/>
            <person name="Lukacs Z."/>
            <person name="Mihaltcheva S."/>
            <person name="Morgado L.N."/>
            <person name="Niskanen T."/>
            <person name="Noordeloos M.E."/>
            <person name="Ohm R.A."/>
            <person name="Ortiz-Santana B."/>
            <person name="Ovrebo C."/>
            <person name="Racz N."/>
            <person name="Riley R."/>
            <person name="Savchenko A."/>
            <person name="Shiryaev A."/>
            <person name="Soop K."/>
            <person name="Spirin V."/>
            <person name="Szebenyi C."/>
            <person name="Tomsovsky M."/>
            <person name="Tulloss R.E."/>
            <person name="Uehling J."/>
            <person name="Grigoriev I.V."/>
            <person name="Vagvolgyi C."/>
            <person name="Papp T."/>
            <person name="Martin F.M."/>
            <person name="Miettinen O."/>
            <person name="Hibbett D.S."/>
            <person name="Nagy L.G."/>
        </authorList>
    </citation>
    <scope>NUCLEOTIDE SEQUENCE [LARGE SCALE GENOMIC DNA]</scope>
    <source>
        <strain evidence="14 15">FP101781</strain>
    </source>
</reference>
<comment type="cofactor">
    <cofactor evidence="1 13">
        <name>heme</name>
        <dbReference type="ChEBI" id="CHEBI:30413"/>
    </cofactor>
</comment>
<evidence type="ECO:0000256" key="13">
    <source>
        <dbReference type="PIRSR" id="PIRSR602401-1"/>
    </source>
</evidence>
<dbReference type="InterPro" id="IPR002401">
    <property type="entry name" value="Cyt_P450_E_grp-I"/>
</dbReference>
<keyword evidence="7 13" id="KW-0479">Metal-binding</keyword>
<keyword evidence="6" id="KW-0812">Transmembrane</keyword>
<proteinExistence type="inferred from homology"/>
<gene>
    <name evidence="14" type="ORF">FA13DRAFT_58078</name>
</gene>
<comment type="similarity">
    <text evidence="4">Belongs to the cytochrome P450 family.</text>
</comment>
<dbReference type="PRINTS" id="PR00385">
    <property type="entry name" value="P450"/>
</dbReference>
<dbReference type="Pfam" id="PF00067">
    <property type="entry name" value="p450"/>
    <property type="match status" value="1"/>
</dbReference>
<evidence type="ECO:0000256" key="12">
    <source>
        <dbReference type="ARBA" id="ARBA00023136"/>
    </source>
</evidence>
<comment type="caution">
    <text evidence="14">The sequence shown here is derived from an EMBL/GenBank/DDBJ whole genome shotgun (WGS) entry which is preliminary data.</text>
</comment>
<dbReference type="PANTHER" id="PTHR24305:SF166">
    <property type="entry name" value="CYTOCHROME P450 12A4, MITOCHONDRIAL-RELATED"/>
    <property type="match status" value="1"/>
</dbReference>
<evidence type="ECO:0000256" key="11">
    <source>
        <dbReference type="ARBA" id="ARBA00023033"/>
    </source>
</evidence>
<dbReference type="GO" id="GO:0020037">
    <property type="term" value="F:heme binding"/>
    <property type="evidence" value="ECO:0007669"/>
    <property type="project" value="InterPro"/>
</dbReference>
<evidence type="ECO:0000256" key="6">
    <source>
        <dbReference type="ARBA" id="ARBA00022692"/>
    </source>
</evidence>
<dbReference type="InterPro" id="IPR001128">
    <property type="entry name" value="Cyt_P450"/>
</dbReference>
<name>A0A4Y7U2V0_COPMI</name>
<evidence type="ECO:0000256" key="1">
    <source>
        <dbReference type="ARBA" id="ARBA00001971"/>
    </source>
</evidence>
<keyword evidence="11" id="KW-0503">Monooxygenase</keyword>
<dbReference type="Proteomes" id="UP000298030">
    <property type="component" value="Unassembled WGS sequence"/>
</dbReference>
<dbReference type="SUPFAM" id="SSF48264">
    <property type="entry name" value="Cytochrome P450"/>
    <property type="match status" value="1"/>
</dbReference>
<evidence type="ECO:0000256" key="5">
    <source>
        <dbReference type="ARBA" id="ARBA00022617"/>
    </source>
</evidence>
<evidence type="ECO:0000256" key="7">
    <source>
        <dbReference type="ARBA" id="ARBA00022723"/>
    </source>
</evidence>
<evidence type="ECO:0000256" key="10">
    <source>
        <dbReference type="ARBA" id="ARBA00023004"/>
    </source>
</evidence>
<organism evidence="14 15">
    <name type="scientific">Coprinellus micaceus</name>
    <name type="common">Glistening ink-cap mushroom</name>
    <name type="synonym">Coprinus micaceus</name>
    <dbReference type="NCBI Taxonomy" id="71717"/>
    <lineage>
        <taxon>Eukaryota</taxon>
        <taxon>Fungi</taxon>
        <taxon>Dikarya</taxon>
        <taxon>Basidiomycota</taxon>
        <taxon>Agaricomycotina</taxon>
        <taxon>Agaricomycetes</taxon>
        <taxon>Agaricomycetidae</taxon>
        <taxon>Agaricales</taxon>
        <taxon>Agaricineae</taxon>
        <taxon>Psathyrellaceae</taxon>
        <taxon>Coprinellus</taxon>
    </lineage>
</organism>
<keyword evidence="10 13" id="KW-0408">Iron</keyword>
<evidence type="ECO:0000256" key="9">
    <source>
        <dbReference type="ARBA" id="ARBA00023002"/>
    </source>
</evidence>
<dbReference type="STRING" id="71717.A0A4Y7U2V0"/>
<dbReference type="GO" id="GO:0016705">
    <property type="term" value="F:oxidoreductase activity, acting on paired donors, with incorporation or reduction of molecular oxygen"/>
    <property type="evidence" value="ECO:0007669"/>
    <property type="project" value="InterPro"/>
</dbReference>
<dbReference type="EMBL" id="QPFP01000001">
    <property type="protein sequence ID" value="TEB40169.1"/>
    <property type="molecule type" value="Genomic_DNA"/>
</dbReference>
<dbReference type="CDD" id="cd11069">
    <property type="entry name" value="CYP_FUM15-like"/>
    <property type="match status" value="1"/>
</dbReference>